<keyword evidence="7" id="KW-0732">Signal</keyword>
<evidence type="ECO:0000256" key="3">
    <source>
        <dbReference type="ARBA" id="ARBA00022801"/>
    </source>
</evidence>
<protein>
    <submittedName>
        <fullName evidence="10">Peptidase inhibitor I9</fullName>
    </submittedName>
</protein>
<evidence type="ECO:0000256" key="7">
    <source>
        <dbReference type="SAM" id="SignalP"/>
    </source>
</evidence>
<feature type="domain" description="Peptidase S8/S53" evidence="8">
    <location>
        <begin position="179"/>
        <end position="490"/>
    </location>
</feature>
<dbReference type="AlphaFoldDB" id="A0A420XQ32"/>
<accession>A0A420XQ32</accession>
<evidence type="ECO:0000256" key="2">
    <source>
        <dbReference type="ARBA" id="ARBA00022670"/>
    </source>
</evidence>
<evidence type="ECO:0000256" key="6">
    <source>
        <dbReference type="SAM" id="MobiDB-lite"/>
    </source>
</evidence>
<dbReference type="PANTHER" id="PTHR43806">
    <property type="entry name" value="PEPTIDASE S8"/>
    <property type="match status" value="1"/>
</dbReference>
<evidence type="ECO:0000313" key="11">
    <source>
        <dbReference type="Proteomes" id="UP000281955"/>
    </source>
</evidence>
<evidence type="ECO:0000259" key="9">
    <source>
        <dbReference type="Pfam" id="PF05922"/>
    </source>
</evidence>
<comment type="caution">
    <text evidence="5">Lacks conserved residue(s) required for the propagation of feature annotation.</text>
</comment>
<dbReference type="Proteomes" id="UP000281955">
    <property type="component" value="Unassembled WGS sequence"/>
</dbReference>
<dbReference type="PROSITE" id="PS00138">
    <property type="entry name" value="SUBTILASE_SER"/>
    <property type="match status" value="1"/>
</dbReference>
<name>A0A420XQ32_9ACTN</name>
<feature type="region of interest" description="Disordered" evidence="6">
    <location>
        <begin position="973"/>
        <end position="998"/>
    </location>
</feature>
<evidence type="ECO:0000259" key="8">
    <source>
        <dbReference type="Pfam" id="PF00082"/>
    </source>
</evidence>
<feature type="signal peptide" evidence="7">
    <location>
        <begin position="1"/>
        <end position="25"/>
    </location>
</feature>
<evidence type="ECO:0000313" key="10">
    <source>
        <dbReference type="EMBL" id="RKS75393.1"/>
    </source>
</evidence>
<feature type="domain" description="Inhibitor I9" evidence="9">
    <location>
        <begin position="77"/>
        <end position="121"/>
    </location>
</feature>
<dbReference type="PROSITE" id="PS51892">
    <property type="entry name" value="SUBTILASE"/>
    <property type="match status" value="1"/>
</dbReference>
<dbReference type="Gene3D" id="3.40.50.200">
    <property type="entry name" value="Peptidase S8/S53 domain"/>
    <property type="match status" value="1"/>
</dbReference>
<keyword evidence="3" id="KW-0378">Hydrolase</keyword>
<organism evidence="10 11">
    <name type="scientific">Motilibacter peucedani</name>
    <dbReference type="NCBI Taxonomy" id="598650"/>
    <lineage>
        <taxon>Bacteria</taxon>
        <taxon>Bacillati</taxon>
        <taxon>Actinomycetota</taxon>
        <taxon>Actinomycetes</taxon>
        <taxon>Motilibacterales</taxon>
        <taxon>Motilibacteraceae</taxon>
        <taxon>Motilibacter</taxon>
    </lineage>
</organism>
<proteinExistence type="inferred from homology"/>
<evidence type="ECO:0000256" key="1">
    <source>
        <dbReference type="ARBA" id="ARBA00011073"/>
    </source>
</evidence>
<dbReference type="InterPro" id="IPR010259">
    <property type="entry name" value="S8pro/Inhibitor_I9"/>
</dbReference>
<comment type="caution">
    <text evidence="10">The sequence shown here is derived from an EMBL/GenBank/DDBJ whole genome shotgun (WGS) entry which is preliminary data.</text>
</comment>
<evidence type="ECO:0000256" key="5">
    <source>
        <dbReference type="PROSITE-ProRule" id="PRU01240"/>
    </source>
</evidence>
<dbReference type="GO" id="GO:0006508">
    <property type="term" value="P:proteolysis"/>
    <property type="evidence" value="ECO:0007669"/>
    <property type="project" value="UniProtKB-KW"/>
</dbReference>
<sequence>MSRRPSLVVAACCALAAAGALPAQAASAASSNAALSKTRNVVVVLKDQHTNLPASGRTLATRVSATAADQRSLVASARKAGATGIRQLHVANAFAAKLTGTEAAKLAADPTVAGVYPDRLVAAPKKLAKEAPAAASAPSSAESCTTDSSRPTLEPEALQLTHTAFADPATPSANKIATGKGVKVAFLAEGIDIDNPDFVRADGSHVFTDYKDFSGEGTAAPTSGGEAFGDASSIAAQGRQVYDLADFASPAAPVKTGCTIRVQGMAPGASLVGLKIFPAGGFAFNSAILAALDYAVTVDHVDVVSESFGSNQFPDTGDDPTALFNEQLVAAGVTVLASSGDAGPNNTIGSPASSSGVISVGATTQFRAYAQLGYRGFVLSNGRYRSGGISGLSSSGFTQSGRTIDLVAPGDLGWSVCTPDPERYEDCVDFKGAPASLELFGGTSESAPLAAGAAALVIQAYRDTHGGQTPAPALVRSILTSTSDDLGLPADEQGSGLLNSLRAVQAARSAAGSSVASTSSDLLVSPTAVTADAVSGSTAQATVSLTNVSRSARTVSAQVRSSGKVLGTPQTQTVTLGALTSPTFLDGTGVQRAYTTTTFTVPPGAQRLTAQVAYPGASIAGRVYYSLLEPDGTFAAHSLPQGNNDYGYVDVPAPVAGTWKAIVFTSSNALGYTGDVSLTTTAFKKDVAASVPEPFTLAPGATKTVTVAIPQPHDAGDRSDALVFSSTPAKGGAASSSVVPVVLRTLVRLHQHRARVEGTLLGTNGRSGIPNPALTYAFDVPAGTESLSASLSVPQLAGQSLYGFLVDPQGEPVSERTNRRVASDGTVTLSTGLDLTRTAPQAGRWQIVLAQLGSSLHTTTDTPFRLDLSLDAAKVKAKGLPTGGTLRAGVPVTATLSFKNRGSADAAYFADARLAGSVTTPLAVANSDYTLVDAPLSPFPAVSVPTETTSLTVSASSDRTMLFEVSPFPADQLESLSFEGDPDREAGPAGTSPSVTVSDPVVAPQTWLALPSAVGPVPDSGAGTIHATFTATAVTKAFDGAVTSSTGNPQLARVDAAAPAASPVTVSAGASGSISVTITPNAPVGTTVSGVLYLDTLDAVTGSVDEVAALPYTYTVG</sequence>
<gene>
    <name evidence="10" type="ORF">CLV35_1856</name>
</gene>
<feature type="compositionally biased region" description="Low complexity" evidence="6">
    <location>
        <begin position="132"/>
        <end position="143"/>
    </location>
</feature>
<dbReference type="SUPFAM" id="SSF52743">
    <property type="entry name" value="Subtilisin-like"/>
    <property type="match status" value="1"/>
</dbReference>
<dbReference type="InterPro" id="IPR023828">
    <property type="entry name" value="Peptidase_S8_Ser-AS"/>
</dbReference>
<keyword evidence="11" id="KW-1185">Reference proteome</keyword>
<dbReference type="InterPro" id="IPR000209">
    <property type="entry name" value="Peptidase_S8/S53_dom"/>
</dbReference>
<dbReference type="InterPro" id="IPR015500">
    <property type="entry name" value="Peptidase_S8_subtilisin-rel"/>
</dbReference>
<comment type="similarity">
    <text evidence="1 5">Belongs to the peptidase S8 family.</text>
</comment>
<keyword evidence="2" id="KW-0645">Protease</keyword>
<keyword evidence="4" id="KW-0720">Serine protease</keyword>
<dbReference type="PANTHER" id="PTHR43806:SF11">
    <property type="entry name" value="CEREVISIN-RELATED"/>
    <property type="match status" value="1"/>
</dbReference>
<dbReference type="InParanoid" id="A0A420XQ32"/>
<dbReference type="EMBL" id="RBWV01000011">
    <property type="protein sequence ID" value="RKS75393.1"/>
    <property type="molecule type" value="Genomic_DNA"/>
</dbReference>
<reference evidence="10 11" key="1">
    <citation type="submission" date="2018-10" db="EMBL/GenBank/DDBJ databases">
        <title>Genomic Encyclopedia of Archaeal and Bacterial Type Strains, Phase II (KMG-II): from individual species to whole genera.</title>
        <authorList>
            <person name="Goeker M."/>
        </authorList>
    </citation>
    <scope>NUCLEOTIDE SEQUENCE [LARGE SCALE GENOMIC DNA]</scope>
    <source>
        <strain evidence="10 11">RP-AC37</strain>
    </source>
</reference>
<dbReference type="Pfam" id="PF00082">
    <property type="entry name" value="Peptidase_S8"/>
    <property type="match status" value="1"/>
</dbReference>
<dbReference type="InterPro" id="IPR036852">
    <property type="entry name" value="Peptidase_S8/S53_dom_sf"/>
</dbReference>
<dbReference type="OrthoDB" id="3403864at2"/>
<feature type="region of interest" description="Disordered" evidence="6">
    <location>
        <begin position="132"/>
        <end position="151"/>
    </location>
</feature>
<dbReference type="Pfam" id="PF05922">
    <property type="entry name" value="Inhibitor_I9"/>
    <property type="match status" value="1"/>
</dbReference>
<dbReference type="InterPro" id="IPR050131">
    <property type="entry name" value="Peptidase_S8_subtilisin-like"/>
</dbReference>
<evidence type="ECO:0000256" key="4">
    <source>
        <dbReference type="ARBA" id="ARBA00022825"/>
    </source>
</evidence>
<feature type="chain" id="PRO_5019134444" evidence="7">
    <location>
        <begin position="26"/>
        <end position="1117"/>
    </location>
</feature>
<dbReference type="GO" id="GO:0004252">
    <property type="term" value="F:serine-type endopeptidase activity"/>
    <property type="evidence" value="ECO:0007669"/>
    <property type="project" value="InterPro"/>
</dbReference>
<dbReference type="RefSeq" id="WP_147431915.1">
    <property type="nucleotide sequence ID" value="NZ_RBWV01000011.1"/>
</dbReference>
<dbReference type="PRINTS" id="PR00723">
    <property type="entry name" value="SUBTILISIN"/>
</dbReference>